<dbReference type="InterPro" id="IPR029676">
    <property type="entry name" value="CFAP221"/>
</dbReference>
<keyword evidence="2" id="KW-1185">Reference proteome</keyword>
<dbReference type="OrthoDB" id="6617136at2759"/>
<name>A0A8I6SQQ1_CIMLE</name>
<dbReference type="GeneID" id="106674193"/>
<evidence type="ECO:0000313" key="1">
    <source>
        <dbReference type="EnsemblMetazoa" id="XP_014262264.1"/>
    </source>
</evidence>
<dbReference type="GO" id="GO:0044458">
    <property type="term" value="P:motile cilium assembly"/>
    <property type="evidence" value="ECO:0007669"/>
    <property type="project" value="TreeGrafter"/>
</dbReference>
<dbReference type="GO" id="GO:0097729">
    <property type="term" value="C:9+2 motile cilium"/>
    <property type="evidence" value="ECO:0007669"/>
    <property type="project" value="TreeGrafter"/>
</dbReference>
<dbReference type="RefSeq" id="XP_014262264.1">
    <property type="nucleotide sequence ID" value="XM_014406778.2"/>
</dbReference>
<sequence length="437" mass="51372">MATVSSGCPECEVFECIPKKVSFKFKINGIKDITQAINIINKSDEPYDIRIYNPLTPYFHLSSFILEGTVKPKGSVRAYVSFLRERKARMYYDYITVECSRGCAFEIQIEASPIIKEFANLPKEIKFGHIPIGQTRKKKIILEPRKDEMPFLFVTLKFCPSLSITPSRGTVGTEAVEVEIKYCPLEYITLMLPVNIYLPTVIALPFTMMISAHTKPGYYRNQLLEILENVDEYKEEKPTYKVPSFAKPAPMVASKELKKVEPSAWTQHDANRFLIKEKSQHCEYELRGPFGRFLEEDYRIQKKKENGFFDLVHKIKRENEIAYSHEKCKIRWIGADWYERERLRQTYLNEKNMVNDNLSYGPQLIRQRLIRHINETSKYEFSGPDRKPNEWFVRYVIMIKFINAARKIVVKLRLEKILKKLKHLTKEDIEKLEKNTH</sequence>
<dbReference type="AlphaFoldDB" id="A0A8I6SQQ1"/>
<evidence type="ECO:0000313" key="2">
    <source>
        <dbReference type="Proteomes" id="UP000494040"/>
    </source>
</evidence>
<protein>
    <recommendedName>
        <fullName evidence="3">Cilia- and flagella-associated protein 221</fullName>
    </recommendedName>
</protein>
<dbReference type="Proteomes" id="UP000494040">
    <property type="component" value="Unassembled WGS sequence"/>
</dbReference>
<dbReference type="GO" id="GO:0003341">
    <property type="term" value="P:cilium movement"/>
    <property type="evidence" value="ECO:0007669"/>
    <property type="project" value="InterPro"/>
</dbReference>
<dbReference type="OMA" id="LHAVNCI"/>
<evidence type="ECO:0008006" key="3">
    <source>
        <dbReference type="Google" id="ProtNLM"/>
    </source>
</evidence>
<organism evidence="1 2">
    <name type="scientific">Cimex lectularius</name>
    <name type="common">Bed bug</name>
    <name type="synonym">Acanthia lectularia</name>
    <dbReference type="NCBI Taxonomy" id="79782"/>
    <lineage>
        <taxon>Eukaryota</taxon>
        <taxon>Metazoa</taxon>
        <taxon>Ecdysozoa</taxon>
        <taxon>Arthropoda</taxon>
        <taxon>Hexapoda</taxon>
        <taxon>Insecta</taxon>
        <taxon>Pterygota</taxon>
        <taxon>Neoptera</taxon>
        <taxon>Paraneoptera</taxon>
        <taxon>Hemiptera</taxon>
        <taxon>Heteroptera</taxon>
        <taxon>Panheteroptera</taxon>
        <taxon>Cimicomorpha</taxon>
        <taxon>Cimicidae</taxon>
        <taxon>Cimex</taxon>
    </lineage>
</organism>
<dbReference type="EnsemblMetazoa" id="XM_014406778.2">
    <property type="protein sequence ID" value="XP_014262264.1"/>
    <property type="gene ID" value="LOC106674193"/>
</dbReference>
<dbReference type="PANTHER" id="PTHR46500">
    <property type="entry name" value="CILIA- AND FLAGELLA-ASSOCIATED PROTEIN 221"/>
    <property type="match status" value="1"/>
</dbReference>
<reference evidence="1" key="1">
    <citation type="submission" date="2022-01" db="UniProtKB">
        <authorList>
            <consortium name="EnsemblMetazoa"/>
        </authorList>
    </citation>
    <scope>IDENTIFICATION</scope>
</reference>
<dbReference type="PANTHER" id="PTHR46500:SF1">
    <property type="entry name" value="CILIA- AND FLAGELLA-ASSOCIATED PROTEIN 221"/>
    <property type="match status" value="1"/>
</dbReference>
<dbReference type="KEGG" id="clec:106674193"/>
<proteinExistence type="predicted"/>
<accession>A0A8I6SQQ1</accession>